<proteinExistence type="predicted"/>
<feature type="domain" description="GIY-YIG" evidence="3">
    <location>
        <begin position="1"/>
        <end position="90"/>
    </location>
</feature>
<dbReference type="EMBL" id="PP511520">
    <property type="protein sequence ID" value="XCD04885.1"/>
    <property type="molecule type" value="Genomic_DNA"/>
</dbReference>
<dbReference type="CDD" id="cd10443">
    <property type="entry name" value="GIY-YIG_HE_Tlr8p_PBC-V_like"/>
    <property type="match status" value="1"/>
</dbReference>
<dbReference type="Gene3D" id="1.10.10.60">
    <property type="entry name" value="Homeodomain-like"/>
    <property type="match status" value="1"/>
</dbReference>
<dbReference type="InterPro" id="IPR000305">
    <property type="entry name" value="GIY-YIG_endonuc"/>
</dbReference>
<evidence type="ECO:0000259" key="3">
    <source>
        <dbReference type="PROSITE" id="PS50164"/>
    </source>
</evidence>
<dbReference type="Pfam" id="PF01541">
    <property type="entry name" value="GIY-YIG"/>
    <property type="match status" value="1"/>
</dbReference>
<keyword evidence="2" id="KW-0460">Magnesium</keyword>
<sequence length="208" mass="24242">MKGFIYIIKNTINTKVYIGQTKVSIDVRWKEHLRHASTGDQLINKAMRKYGIDKFYIECLEICNIEDIDSREMYYIDLYDSVDKSKGYNVSIGGLTPRFKRKELDIQTLIFLYEDQQFSTNKIAEKFGVSVYIINSTLKNAGVKIRDRHDSASRFDKISKDILIDAMRSYTSIRKAAKSIGVPYSTFRKACIYNHVEYNFSKSVRHLK</sequence>
<dbReference type="InterPro" id="IPR006350">
    <property type="entry name" value="Intron_endoG1"/>
</dbReference>
<dbReference type="GO" id="GO:0004519">
    <property type="term" value="F:endonuclease activity"/>
    <property type="evidence" value="ECO:0007669"/>
    <property type="project" value="UniProtKB-KW"/>
</dbReference>
<accession>A0AAU8AZ31</accession>
<comment type="cofactor">
    <cofactor evidence="1">
        <name>Mg(2+)</name>
        <dbReference type="ChEBI" id="CHEBI:18420"/>
    </cofactor>
</comment>
<reference evidence="4" key="1">
    <citation type="submission" date="2024-03" db="EMBL/GenBank/DDBJ databases">
        <title>Diverse circular DNA viruses in blood, oral, and fecal samples of captive lemurs.</title>
        <authorList>
            <person name="Paietta E.N."/>
            <person name="Kraberger S."/>
            <person name="Lund M.C."/>
            <person name="Custer J.M."/>
            <person name="Vargas K.M."/>
            <person name="Ehmke E.E."/>
            <person name="Yoder A.D."/>
            <person name="Varsani A."/>
        </authorList>
    </citation>
    <scope>NUCLEOTIDE SEQUENCE</scope>
    <source>
        <strain evidence="4">Duke_24FS_1</strain>
    </source>
</reference>
<dbReference type="InterPro" id="IPR035901">
    <property type="entry name" value="GIY-YIG_endonuc_sf"/>
</dbReference>
<dbReference type="NCBIfam" id="TIGR01453">
    <property type="entry name" value="grpIintron_endo"/>
    <property type="match status" value="1"/>
</dbReference>
<dbReference type="SMART" id="SM00465">
    <property type="entry name" value="GIYc"/>
    <property type="match status" value="1"/>
</dbReference>
<keyword evidence="4" id="KW-0378">Hydrolase</keyword>
<protein>
    <submittedName>
        <fullName evidence="4">Endonuclease</fullName>
    </submittedName>
</protein>
<dbReference type="SUPFAM" id="SSF82771">
    <property type="entry name" value="GIY-YIG endonuclease"/>
    <property type="match status" value="1"/>
</dbReference>
<name>A0AAU8AZ31_9CAUD</name>
<evidence type="ECO:0000256" key="2">
    <source>
        <dbReference type="ARBA" id="ARBA00022842"/>
    </source>
</evidence>
<dbReference type="Gene3D" id="3.40.1440.10">
    <property type="entry name" value="GIY-YIG endonuclease"/>
    <property type="match status" value="1"/>
</dbReference>
<organism evidence="4">
    <name type="scientific">Dulem virus 41</name>
    <dbReference type="NCBI Taxonomy" id="3145759"/>
    <lineage>
        <taxon>Viruses</taxon>
        <taxon>Duplodnaviria</taxon>
        <taxon>Heunggongvirae</taxon>
        <taxon>Uroviricota</taxon>
        <taxon>Caudoviricetes</taxon>
    </lineage>
</organism>
<keyword evidence="4" id="KW-0255">Endonuclease</keyword>
<evidence type="ECO:0000313" key="4">
    <source>
        <dbReference type="EMBL" id="XCD04885.1"/>
    </source>
</evidence>
<dbReference type="PROSITE" id="PS50164">
    <property type="entry name" value="GIY_YIG"/>
    <property type="match status" value="1"/>
</dbReference>
<evidence type="ECO:0000256" key="1">
    <source>
        <dbReference type="ARBA" id="ARBA00001946"/>
    </source>
</evidence>
<keyword evidence="4" id="KW-0540">Nuclease</keyword>